<evidence type="ECO:0000256" key="1">
    <source>
        <dbReference type="SAM" id="Phobius"/>
    </source>
</evidence>
<dbReference type="EMBL" id="CP138898">
    <property type="protein sequence ID" value="WPK26987.1"/>
    <property type="molecule type" value="Genomic_DNA"/>
</dbReference>
<feature type="transmembrane region" description="Helical" evidence="1">
    <location>
        <begin position="45"/>
        <end position="65"/>
    </location>
</feature>
<keyword evidence="1" id="KW-0472">Membrane</keyword>
<gene>
    <name evidence="2" type="ORF">PUMCH_004358</name>
</gene>
<dbReference type="KEGG" id="asau:88175419"/>
<keyword evidence="1" id="KW-1133">Transmembrane helix</keyword>
<evidence type="ECO:0000313" key="3">
    <source>
        <dbReference type="Proteomes" id="UP001338582"/>
    </source>
</evidence>
<name>A0AAX4HEJ0_9ASCO</name>
<keyword evidence="1" id="KW-0812">Transmembrane</keyword>
<organism evidence="2 3">
    <name type="scientific">Australozyma saopauloensis</name>
    <dbReference type="NCBI Taxonomy" id="291208"/>
    <lineage>
        <taxon>Eukaryota</taxon>
        <taxon>Fungi</taxon>
        <taxon>Dikarya</taxon>
        <taxon>Ascomycota</taxon>
        <taxon>Saccharomycotina</taxon>
        <taxon>Pichiomycetes</taxon>
        <taxon>Metschnikowiaceae</taxon>
        <taxon>Australozyma</taxon>
    </lineage>
</organism>
<evidence type="ECO:0000313" key="2">
    <source>
        <dbReference type="EMBL" id="WPK26987.1"/>
    </source>
</evidence>
<dbReference type="GeneID" id="88175419"/>
<proteinExistence type="predicted"/>
<protein>
    <submittedName>
        <fullName evidence="2">Uncharacterized protein</fullName>
    </submittedName>
</protein>
<dbReference type="RefSeq" id="XP_062879366.1">
    <property type="nucleotide sequence ID" value="XM_063023296.1"/>
</dbReference>
<accession>A0AAX4HEJ0</accession>
<keyword evidence="3" id="KW-1185">Reference proteome</keyword>
<dbReference type="Proteomes" id="UP001338582">
    <property type="component" value="Chromosome 5"/>
</dbReference>
<dbReference type="AlphaFoldDB" id="A0AAX4HEJ0"/>
<reference evidence="2 3" key="1">
    <citation type="submission" date="2023-10" db="EMBL/GenBank/DDBJ databases">
        <title>Draft Genome Sequence of Candida saopaulonensis from a very Premature Infant with Sepsis.</title>
        <authorList>
            <person name="Ning Y."/>
            <person name="Dai R."/>
            <person name="Xiao M."/>
            <person name="Xu Y."/>
            <person name="Yan Q."/>
            <person name="Zhang L."/>
        </authorList>
    </citation>
    <scope>NUCLEOTIDE SEQUENCE [LARGE SCALE GENOMIC DNA]</scope>
    <source>
        <strain evidence="2 3">19XY460</strain>
    </source>
</reference>
<sequence>MTAVCSRTVGRFAPGIVVPGHWDARSRAERPFGLLAVIHSTVADAAVLVVAAAAAAAVVVVADYYSSIDLGRILDYGVVDSFQEAAVGNCYPGNGSDTAEPAANSAHRPIVVAAAAVAVPAAVEEAEVAVGMDGHPGTSRMNPAVESTRAAASVVDYGGTGWPVWNATAGDAVVGKAGPLKHVMASVF</sequence>